<accession>X1FLP9</accession>
<feature type="non-terminal residue" evidence="1">
    <location>
        <position position="1"/>
    </location>
</feature>
<organism evidence="1">
    <name type="scientific">marine sediment metagenome</name>
    <dbReference type="NCBI Taxonomy" id="412755"/>
    <lineage>
        <taxon>unclassified sequences</taxon>
        <taxon>metagenomes</taxon>
        <taxon>ecological metagenomes</taxon>
    </lineage>
</organism>
<sequence length="67" mass="7028">AGTTNITAEVTGWQGGEGKVIYGDYDAGDYVRRHPTKGTFSVAPDGIVTCTAYSDLDADDIAKINTS</sequence>
<name>X1FLP9_9ZZZZ</name>
<proteinExistence type="predicted"/>
<comment type="caution">
    <text evidence="1">The sequence shown here is derived from an EMBL/GenBank/DDBJ whole genome shotgun (WGS) entry which is preliminary data.</text>
</comment>
<evidence type="ECO:0000313" key="1">
    <source>
        <dbReference type="EMBL" id="GAH45892.1"/>
    </source>
</evidence>
<dbReference type="EMBL" id="BARU01010208">
    <property type="protein sequence ID" value="GAH45892.1"/>
    <property type="molecule type" value="Genomic_DNA"/>
</dbReference>
<dbReference type="AlphaFoldDB" id="X1FLP9"/>
<reference evidence="1" key="1">
    <citation type="journal article" date="2014" name="Front. Microbiol.">
        <title>High frequency of phylogenetically diverse reductive dehalogenase-homologous genes in deep subseafloor sedimentary metagenomes.</title>
        <authorList>
            <person name="Kawai M."/>
            <person name="Futagami T."/>
            <person name="Toyoda A."/>
            <person name="Takaki Y."/>
            <person name="Nishi S."/>
            <person name="Hori S."/>
            <person name="Arai W."/>
            <person name="Tsubouchi T."/>
            <person name="Morono Y."/>
            <person name="Uchiyama I."/>
            <person name="Ito T."/>
            <person name="Fujiyama A."/>
            <person name="Inagaki F."/>
            <person name="Takami H."/>
        </authorList>
    </citation>
    <scope>NUCLEOTIDE SEQUENCE</scope>
    <source>
        <strain evidence="1">Expedition CK06-06</strain>
    </source>
</reference>
<gene>
    <name evidence="1" type="ORF">S03H2_19533</name>
</gene>
<protein>
    <submittedName>
        <fullName evidence="1">Uncharacterized protein</fullName>
    </submittedName>
</protein>